<dbReference type="Proteomes" id="UP000499080">
    <property type="component" value="Unassembled WGS sequence"/>
</dbReference>
<evidence type="ECO:0000313" key="1">
    <source>
        <dbReference type="EMBL" id="GBM54958.1"/>
    </source>
</evidence>
<evidence type="ECO:0000313" key="2">
    <source>
        <dbReference type="Proteomes" id="UP000499080"/>
    </source>
</evidence>
<name>A0A4Y2GQZ1_ARAVE</name>
<keyword evidence="2" id="KW-1185">Reference proteome</keyword>
<comment type="caution">
    <text evidence="1">The sequence shown here is derived from an EMBL/GenBank/DDBJ whole genome shotgun (WGS) entry which is preliminary data.</text>
</comment>
<dbReference type="AlphaFoldDB" id="A0A4Y2GQZ1"/>
<dbReference type="EMBL" id="BGPR01001479">
    <property type="protein sequence ID" value="GBM54958.1"/>
    <property type="molecule type" value="Genomic_DNA"/>
</dbReference>
<reference evidence="1 2" key="1">
    <citation type="journal article" date="2019" name="Sci. Rep.">
        <title>Orb-weaving spider Araneus ventricosus genome elucidates the spidroin gene catalogue.</title>
        <authorList>
            <person name="Kono N."/>
            <person name="Nakamura H."/>
            <person name="Ohtoshi R."/>
            <person name="Moran D.A.P."/>
            <person name="Shinohara A."/>
            <person name="Yoshida Y."/>
            <person name="Fujiwara M."/>
            <person name="Mori M."/>
            <person name="Tomita M."/>
            <person name="Arakawa K."/>
        </authorList>
    </citation>
    <scope>NUCLEOTIDE SEQUENCE [LARGE SCALE GENOMIC DNA]</scope>
</reference>
<gene>
    <name evidence="1" type="ORF">AVEN_33515_1</name>
</gene>
<organism evidence="1 2">
    <name type="scientific">Araneus ventricosus</name>
    <name type="common">Orbweaver spider</name>
    <name type="synonym">Epeira ventricosa</name>
    <dbReference type="NCBI Taxonomy" id="182803"/>
    <lineage>
        <taxon>Eukaryota</taxon>
        <taxon>Metazoa</taxon>
        <taxon>Ecdysozoa</taxon>
        <taxon>Arthropoda</taxon>
        <taxon>Chelicerata</taxon>
        <taxon>Arachnida</taxon>
        <taxon>Araneae</taxon>
        <taxon>Araneomorphae</taxon>
        <taxon>Entelegynae</taxon>
        <taxon>Araneoidea</taxon>
        <taxon>Araneidae</taxon>
        <taxon>Araneus</taxon>
    </lineage>
</organism>
<proteinExistence type="predicted"/>
<accession>A0A4Y2GQZ1</accession>
<sequence length="123" mass="14017">MVPSLPTSEDVELLTTSAHMEGISSIGSIRLNLRRRKCKFVTTMTLPLTKILRRVPLPKQGKSWQNLQEHETDMQLQINQLLHLHHHYFMISATAQRALLIKTLENCHMPGGSKLPIDCFGFT</sequence>
<protein>
    <submittedName>
        <fullName evidence="1">Uncharacterized protein</fullName>
    </submittedName>
</protein>